<evidence type="ECO:0008006" key="3">
    <source>
        <dbReference type="Google" id="ProtNLM"/>
    </source>
</evidence>
<name>A0ABT3GBL8_9BACT</name>
<protein>
    <recommendedName>
        <fullName evidence="3">Suppressor of fused protein SUFU</fullName>
    </recommendedName>
</protein>
<keyword evidence="2" id="KW-1185">Reference proteome</keyword>
<dbReference type="RefSeq" id="WP_264516510.1">
    <property type="nucleotide sequence ID" value="NZ_JAPDDR010000020.1"/>
</dbReference>
<dbReference type="EMBL" id="JAPDDR010000020">
    <property type="protein sequence ID" value="MCW1916891.1"/>
    <property type="molecule type" value="Genomic_DNA"/>
</dbReference>
<sequence length="173" mass="18673">MSDTAIQSYRKAMLAFWAEAERQGLAPFPFPGFGNASSAGSLKNRHLFSQQSLLELALDCTLAGPSALIEREDGSYFLILGTEALEKWTGEDPFIRWPFIPLASDTENFTVGLTMGAGGEPVLAAVAKEVLYDEALPQDPDSFMAVEGGVDLLPRAMSRITAEGGEMVLIDQL</sequence>
<reference evidence="1" key="1">
    <citation type="submission" date="2022-10" db="EMBL/GenBank/DDBJ databases">
        <title>Luteolibacter sp. GHJ8, whole genome shotgun sequencing project.</title>
        <authorList>
            <person name="Zhao G."/>
            <person name="Shen L."/>
        </authorList>
    </citation>
    <scope>NUCLEOTIDE SEQUENCE</scope>
    <source>
        <strain evidence="1">GHJ8</strain>
    </source>
</reference>
<dbReference type="Proteomes" id="UP001165653">
    <property type="component" value="Unassembled WGS sequence"/>
</dbReference>
<proteinExistence type="predicted"/>
<accession>A0ABT3GBL8</accession>
<evidence type="ECO:0000313" key="2">
    <source>
        <dbReference type="Proteomes" id="UP001165653"/>
    </source>
</evidence>
<evidence type="ECO:0000313" key="1">
    <source>
        <dbReference type="EMBL" id="MCW1916891.1"/>
    </source>
</evidence>
<gene>
    <name evidence="1" type="ORF">OJ996_25100</name>
</gene>
<organism evidence="1 2">
    <name type="scientific">Luteolibacter rhizosphaerae</name>
    <dbReference type="NCBI Taxonomy" id="2989719"/>
    <lineage>
        <taxon>Bacteria</taxon>
        <taxon>Pseudomonadati</taxon>
        <taxon>Verrucomicrobiota</taxon>
        <taxon>Verrucomicrobiia</taxon>
        <taxon>Verrucomicrobiales</taxon>
        <taxon>Verrucomicrobiaceae</taxon>
        <taxon>Luteolibacter</taxon>
    </lineage>
</organism>
<comment type="caution">
    <text evidence="1">The sequence shown here is derived from an EMBL/GenBank/DDBJ whole genome shotgun (WGS) entry which is preliminary data.</text>
</comment>